<dbReference type="InterPro" id="IPR058548">
    <property type="entry name" value="MlaB-like_STAS"/>
</dbReference>
<dbReference type="PROSITE" id="PS50801">
    <property type="entry name" value="STAS"/>
    <property type="match status" value="1"/>
</dbReference>
<feature type="region of interest" description="Disordered" evidence="1">
    <location>
        <begin position="117"/>
        <end position="163"/>
    </location>
</feature>
<evidence type="ECO:0000313" key="3">
    <source>
        <dbReference type="EMBL" id="MFF3343141.1"/>
    </source>
</evidence>
<organism evidence="3 4">
    <name type="scientific">Streptomyces flavidovirens</name>
    <dbReference type="NCBI Taxonomy" id="67298"/>
    <lineage>
        <taxon>Bacteria</taxon>
        <taxon>Bacillati</taxon>
        <taxon>Actinomycetota</taxon>
        <taxon>Actinomycetes</taxon>
        <taxon>Kitasatosporales</taxon>
        <taxon>Streptomycetaceae</taxon>
        <taxon>Streptomyces</taxon>
    </lineage>
</organism>
<dbReference type="RefSeq" id="WP_387898558.1">
    <property type="nucleotide sequence ID" value="NZ_JBIAPK010000013.1"/>
</dbReference>
<name>A0ABW6RNN9_9ACTN</name>
<feature type="domain" description="STAS" evidence="2">
    <location>
        <begin position="14"/>
        <end position="106"/>
    </location>
</feature>
<gene>
    <name evidence="3" type="ORF">ACFYWW_31285</name>
</gene>
<evidence type="ECO:0000313" key="4">
    <source>
        <dbReference type="Proteomes" id="UP001601976"/>
    </source>
</evidence>
<dbReference type="InterPro" id="IPR036513">
    <property type="entry name" value="STAS_dom_sf"/>
</dbReference>
<evidence type="ECO:0000259" key="2">
    <source>
        <dbReference type="PROSITE" id="PS50801"/>
    </source>
</evidence>
<accession>A0ABW6RNN9</accession>
<dbReference type="SUPFAM" id="SSF52091">
    <property type="entry name" value="SpoIIaa-like"/>
    <property type="match status" value="1"/>
</dbReference>
<sequence>MADLTGTTPGTAGLHTEAVLTSRGAAVYLAGELDLESAEQMTHAVRTCLAQRPSHVRVDISELALCDWYGLNTLLHLHREAQRAGITLVLSGAVRPQLARLLAVTGTAHLLTGSGARGISAARPNDPAQSGHCPTSAASADAPHRDPDTPSAGSATVPAGALA</sequence>
<dbReference type="Pfam" id="PF13466">
    <property type="entry name" value="STAS_2"/>
    <property type="match status" value="1"/>
</dbReference>
<proteinExistence type="predicted"/>
<keyword evidence="4" id="KW-1185">Reference proteome</keyword>
<reference evidence="3 4" key="1">
    <citation type="submission" date="2024-10" db="EMBL/GenBank/DDBJ databases">
        <title>The Natural Products Discovery Center: Release of the First 8490 Sequenced Strains for Exploring Actinobacteria Biosynthetic Diversity.</title>
        <authorList>
            <person name="Kalkreuter E."/>
            <person name="Kautsar S.A."/>
            <person name="Yang D."/>
            <person name="Bader C.D."/>
            <person name="Teijaro C.N."/>
            <person name="Fluegel L."/>
            <person name="Davis C.M."/>
            <person name="Simpson J.R."/>
            <person name="Lauterbach L."/>
            <person name="Steele A.D."/>
            <person name="Gui C."/>
            <person name="Meng S."/>
            <person name="Li G."/>
            <person name="Viehrig K."/>
            <person name="Ye F."/>
            <person name="Su P."/>
            <person name="Kiefer A.F."/>
            <person name="Nichols A."/>
            <person name="Cepeda A.J."/>
            <person name="Yan W."/>
            <person name="Fan B."/>
            <person name="Jiang Y."/>
            <person name="Adhikari A."/>
            <person name="Zheng C.-J."/>
            <person name="Schuster L."/>
            <person name="Cowan T.M."/>
            <person name="Smanski M.J."/>
            <person name="Chevrette M.G."/>
            <person name="De Carvalho L.P.S."/>
            <person name="Shen B."/>
        </authorList>
    </citation>
    <scope>NUCLEOTIDE SEQUENCE [LARGE SCALE GENOMIC DNA]</scope>
    <source>
        <strain evidence="3 4">NPDC003029</strain>
    </source>
</reference>
<protein>
    <submittedName>
        <fullName evidence="3">STAS domain-containing protein</fullName>
    </submittedName>
</protein>
<dbReference type="CDD" id="cd07043">
    <property type="entry name" value="STAS_anti-anti-sigma_factors"/>
    <property type="match status" value="1"/>
</dbReference>
<dbReference type="Proteomes" id="UP001601976">
    <property type="component" value="Unassembled WGS sequence"/>
</dbReference>
<evidence type="ECO:0000256" key="1">
    <source>
        <dbReference type="SAM" id="MobiDB-lite"/>
    </source>
</evidence>
<dbReference type="InterPro" id="IPR002645">
    <property type="entry name" value="STAS_dom"/>
</dbReference>
<dbReference type="EMBL" id="JBIAPK010000013">
    <property type="protein sequence ID" value="MFF3343141.1"/>
    <property type="molecule type" value="Genomic_DNA"/>
</dbReference>
<comment type="caution">
    <text evidence="3">The sequence shown here is derived from an EMBL/GenBank/DDBJ whole genome shotgun (WGS) entry which is preliminary data.</text>
</comment>
<dbReference type="Gene3D" id="3.30.750.24">
    <property type="entry name" value="STAS domain"/>
    <property type="match status" value="1"/>
</dbReference>